<dbReference type="RefSeq" id="WP_115011438.1">
    <property type="nucleotide sequence ID" value="NZ_UGHV01000001.1"/>
</dbReference>
<dbReference type="Proteomes" id="UP000254841">
    <property type="component" value="Unassembled WGS sequence"/>
</dbReference>
<keyword evidence="1" id="KW-0472">Membrane</keyword>
<proteinExistence type="predicted"/>
<evidence type="ECO:0000256" key="1">
    <source>
        <dbReference type="SAM" id="Phobius"/>
    </source>
</evidence>
<accession>A0A377J3V5</accession>
<name>A0A377J3V5_9HELI</name>
<protein>
    <submittedName>
        <fullName evidence="2">Uncharacterized protein</fullName>
    </submittedName>
</protein>
<evidence type="ECO:0000313" key="3">
    <source>
        <dbReference type="Proteomes" id="UP000254841"/>
    </source>
</evidence>
<dbReference type="OrthoDB" id="5329860at2"/>
<dbReference type="EMBL" id="UGHV01000001">
    <property type="protein sequence ID" value="STO97177.1"/>
    <property type="molecule type" value="Genomic_DNA"/>
</dbReference>
<gene>
    <name evidence="2" type="ORF">NCTC12410_00999</name>
</gene>
<feature type="transmembrane region" description="Helical" evidence="1">
    <location>
        <begin position="14"/>
        <end position="34"/>
    </location>
</feature>
<keyword evidence="1" id="KW-1133">Transmembrane helix</keyword>
<reference evidence="2 3" key="1">
    <citation type="submission" date="2018-06" db="EMBL/GenBank/DDBJ databases">
        <authorList>
            <consortium name="Pathogen Informatics"/>
            <person name="Doyle S."/>
        </authorList>
    </citation>
    <scope>NUCLEOTIDE SEQUENCE [LARGE SCALE GENOMIC DNA]</scope>
    <source>
        <strain evidence="2 3">NCTC12410</strain>
    </source>
</reference>
<keyword evidence="1" id="KW-0812">Transmembrane</keyword>
<organism evidence="2 3">
    <name type="scientific">Helicobacter canis</name>
    <dbReference type="NCBI Taxonomy" id="29419"/>
    <lineage>
        <taxon>Bacteria</taxon>
        <taxon>Pseudomonadati</taxon>
        <taxon>Campylobacterota</taxon>
        <taxon>Epsilonproteobacteria</taxon>
        <taxon>Campylobacterales</taxon>
        <taxon>Helicobacteraceae</taxon>
        <taxon>Helicobacter</taxon>
    </lineage>
</organism>
<evidence type="ECO:0000313" key="2">
    <source>
        <dbReference type="EMBL" id="STO97177.1"/>
    </source>
</evidence>
<sequence>MGALRSSYKSTSKAYVLLYAIMLLLLIGFFLTSLRTSTGITLDRLTNSHIKFQGALYLQSLEQVAKLCHAAQIASGDFVLDDDYKGGFEIVGDRVFLYIEAINRRTGQILRSTKDIALP</sequence>
<dbReference type="AlphaFoldDB" id="A0A377J3V5"/>